<sequence>MIITPDEAAGQKSTPFQHHYEPPLDPPPLYVDIAPVAGPSNSTGKPLPRIPPPRSPSLTCNNHLDIQRSEIPIKGAWIVDTSLLPTSNSYLDLTTSASQRETKPNLRLVSQKYGIDAKVSLQGNKRARLDVISKNGPVVFNVVHTDSTVFLLNVKVRNGDACIHLPESFYGPIHCTFPSNDAPRDSLFPLFSPSMESQLTVLSPFENVEQKSTTVSFFLGDLTDGSAVPAGPEWSADEVHVQLGEKSQVRFFWSNEVPPPPDSSGTLLDDALAKLKSLPTRARSWVPWRGKHEY</sequence>
<evidence type="ECO:0000256" key="1">
    <source>
        <dbReference type="SAM" id="MobiDB-lite"/>
    </source>
</evidence>
<accession>A0A166IMA0</accession>
<organism evidence="3 4">
    <name type="scientific">Sistotremastrum suecicum HHB10207 ss-3</name>
    <dbReference type="NCBI Taxonomy" id="1314776"/>
    <lineage>
        <taxon>Eukaryota</taxon>
        <taxon>Fungi</taxon>
        <taxon>Dikarya</taxon>
        <taxon>Basidiomycota</taxon>
        <taxon>Agaricomycotina</taxon>
        <taxon>Agaricomycetes</taxon>
        <taxon>Sistotremastrales</taxon>
        <taxon>Sistotremastraceae</taxon>
        <taxon>Sistotremastrum</taxon>
    </lineage>
</organism>
<dbReference type="Proteomes" id="UP000076798">
    <property type="component" value="Unassembled WGS sequence"/>
</dbReference>
<name>A0A166IMA0_9AGAM</name>
<feature type="domain" description="DUF7330" evidence="2">
    <location>
        <begin position="62"/>
        <end position="250"/>
    </location>
</feature>
<dbReference type="AlphaFoldDB" id="A0A166IMA0"/>
<protein>
    <recommendedName>
        <fullName evidence="2">DUF7330 domain-containing protein</fullName>
    </recommendedName>
</protein>
<dbReference type="Pfam" id="PF24016">
    <property type="entry name" value="DUF7330"/>
    <property type="match status" value="1"/>
</dbReference>
<dbReference type="InterPro" id="IPR055754">
    <property type="entry name" value="DUF7330"/>
</dbReference>
<dbReference type="STRING" id="1314776.A0A166IMA0"/>
<evidence type="ECO:0000259" key="2">
    <source>
        <dbReference type="Pfam" id="PF24016"/>
    </source>
</evidence>
<keyword evidence="4" id="KW-1185">Reference proteome</keyword>
<reference evidence="3 4" key="1">
    <citation type="journal article" date="2016" name="Mol. Biol. Evol.">
        <title>Comparative Genomics of Early-Diverging Mushroom-Forming Fungi Provides Insights into the Origins of Lignocellulose Decay Capabilities.</title>
        <authorList>
            <person name="Nagy L.G."/>
            <person name="Riley R."/>
            <person name="Tritt A."/>
            <person name="Adam C."/>
            <person name="Daum C."/>
            <person name="Floudas D."/>
            <person name="Sun H."/>
            <person name="Yadav J.S."/>
            <person name="Pangilinan J."/>
            <person name="Larsson K.H."/>
            <person name="Matsuura K."/>
            <person name="Barry K."/>
            <person name="Labutti K."/>
            <person name="Kuo R."/>
            <person name="Ohm R.A."/>
            <person name="Bhattacharya S.S."/>
            <person name="Shirouzu T."/>
            <person name="Yoshinaga Y."/>
            <person name="Martin F.M."/>
            <person name="Grigoriev I.V."/>
            <person name="Hibbett D.S."/>
        </authorList>
    </citation>
    <scope>NUCLEOTIDE SEQUENCE [LARGE SCALE GENOMIC DNA]</scope>
    <source>
        <strain evidence="3 4">HHB10207 ss-3</strain>
    </source>
</reference>
<proteinExistence type="predicted"/>
<gene>
    <name evidence="3" type="ORF">SISSUDRAFT_507971</name>
</gene>
<evidence type="ECO:0000313" key="3">
    <source>
        <dbReference type="EMBL" id="KZT43885.1"/>
    </source>
</evidence>
<dbReference type="EMBL" id="KV428006">
    <property type="protein sequence ID" value="KZT43885.1"/>
    <property type="molecule type" value="Genomic_DNA"/>
</dbReference>
<feature type="region of interest" description="Disordered" evidence="1">
    <location>
        <begin position="1"/>
        <end position="56"/>
    </location>
</feature>
<evidence type="ECO:0000313" key="4">
    <source>
        <dbReference type="Proteomes" id="UP000076798"/>
    </source>
</evidence>